<dbReference type="Proteomes" id="UP000603056">
    <property type="component" value="Unassembled WGS sequence"/>
</dbReference>
<organism evidence="6 7">
    <name type="scientific">Candidatus Argoarchaeum ethanivorans</name>
    <dbReference type="NCBI Taxonomy" id="2608793"/>
    <lineage>
        <taxon>Archaea</taxon>
        <taxon>Methanobacteriati</taxon>
        <taxon>Methanobacteriota</taxon>
        <taxon>Stenosarchaea group</taxon>
        <taxon>Methanomicrobia</taxon>
        <taxon>Methanosarcinales</taxon>
        <taxon>Methanosarcinales incertae sedis</taxon>
        <taxon>GOM Arc I cluster</taxon>
        <taxon>Candidatus Argoarchaeum</taxon>
    </lineage>
</organism>
<dbReference type="CDD" id="cd04301">
    <property type="entry name" value="NAT_SF"/>
    <property type="match status" value="1"/>
</dbReference>
<dbReference type="SUPFAM" id="SSF55729">
    <property type="entry name" value="Acyl-CoA N-acyltransferases (Nat)"/>
    <property type="match status" value="1"/>
</dbReference>
<evidence type="ECO:0000256" key="3">
    <source>
        <dbReference type="ARBA" id="ARBA00022679"/>
    </source>
</evidence>
<reference evidence="6" key="1">
    <citation type="submission" date="2020-10" db="EMBL/GenBank/DDBJ databases">
        <authorList>
            <person name="Hahn C.J."/>
            <person name="Laso-Perez R."/>
            <person name="Vulcano F."/>
            <person name="Vaziourakis K.-M."/>
            <person name="Stokke R."/>
            <person name="Steen I.H."/>
            <person name="Teske A."/>
            <person name="Boetius A."/>
            <person name="Liebeke M."/>
            <person name="Amann R."/>
            <person name="Knittel K."/>
        </authorList>
    </citation>
    <scope>NUCLEOTIDE SEQUENCE</scope>
    <source>
        <strain evidence="6">Gfbio:e3339647-f889-4370-9287-4fb5cb688e4c:AG394J04_GoMArc1</strain>
    </source>
</reference>
<protein>
    <submittedName>
        <fullName evidence="6">Acetyltransferase (GNAT) family protein</fullName>
    </submittedName>
</protein>
<dbReference type="Pfam" id="PF00583">
    <property type="entry name" value="Acetyltransf_1"/>
    <property type="match status" value="1"/>
</dbReference>
<keyword evidence="2" id="KW-0963">Cytoplasm</keyword>
<comment type="caution">
    <text evidence="6">The sequence shown here is derived from an EMBL/GenBank/DDBJ whole genome shotgun (WGS) entry which is preliminary data.</text>
</comment>
<dbReference type="InterPro" id="IPR050680">
    <property type="entry name" value="YpeA/RimI_acetyltransf"/>
</dbReference>
<proteinExistence type="inferred from homology"/>
<dbReference type="PANTHER" id="PTHR43420:SF12">
    <property type="entry name" value="N-ACETYLTRANSFERASE DOMAIN-CONTAINING PROTEIN"/>
    <property type="match status" value="1"/>
</dbReference>
<evidence type="ECO:0000256" key="2">
    <source>
        <dbReference type="ARBA" id="ARBA00022490"/>
    </source>
</evidence>
<dbReference type="NCBIfam" id="TIGR01575">
    <property type="entry name" value="rimI"/>
    <property type="match status" value="1"/>
</dbReference>
<keyword evidence="4" id="KW-0012">Acyltransferase</keyword>
<dbReference type="AlphaFoldDB" id="A0A811TEM2"/>
<comment type="similarity">
    <text evidence="1">Belongs to the acetyltransferase family. RimI subfamily.</text>
</comment>
<gene>
    <name evidence="6" type="ORF">FFODKBPE_00667</name>
</gene>
<accession>A0A811TEM2</accession>
<feature type="domain" description="N-acetyltransferase" evidence="5">
    <location>
        <begin position="5"/>
        <end position="147"/>
    </location>
</feature>
<name>A0A811TEM2_9EURY</name>
<dbReference type="EMBL" id="CAJHIP010000056">
    <property type="protein sequence ID" value="CAD6494300.1"/>
    <property type="molecule type" value="Genomic_DNA"/>
</dbReference>
<evidence type="ECO:0000313" key="6">
    <source>
        <dbReference type="EMBL" id="CAD6494300.1"/>
    </source>
</evidence>
<keyword evidence="3 6" id="KW-0808">Transferase</keyword>
<dbReference type="InterPro" id="IPR016181">
    <property type="entry name" value="Acyl_CoA_acyltransferase"/>
</dbReference>
<dbReference type="Gene3D" id="3.40.630.30">
    <property type="match status" value="1"/>
</dbReference>
<dbReference type="GO" id="GO:0008080">
    <property type="term" value="F:N-acetyltransferase activity"/>
    <property type="evidence" value="ECO:0007669"/>
    <property type="project" value="InterPro"/>
</dbReference>
<evidence type="ECO:0000256" key="1">
    <source>
        <dbReference type="ARBA" id="ARBA00005395"/>
    </source>
</evidence>
<dbReference type="PANTHER" id="PTHR43420">
    <property type="entry name" value="ACETYLTRANSFERASE"/>
    <property type="match status" value="1"/>
</dbReference>
<evidence type="ECO:0000313" key="7">
    <source>
        <dbReference type="Proteomes" id="UP000603056"/>
    </source>
</evidence>
<sequence>MTDVIIIRKFKPRDFQRVLDIEYQAFNEHRPDLYMQFYELNADTFLVAEWQGEIVGFIAGIELNGIGKVFSIAVHRNYQKKNIGSILLNATTCTFKSKKINEVYLEVRESNYSAYSFYKKHGFVSIGVQPGYYSDGENAVVMKKILY</sequence>
<evidence type="ECO:0000256" key="4">
    <source>
        <dbReference type="ARBA" id="ARBA00023315"/>
    </source>
</evidence>
<dbReference type="InterPro" id="IPR006464">
    <property type="entry name" value="AcTrfase_RimI/Ard1"/>
</dbReference>
<evidence type="ECO:0000259" key="5">
    <source>
        <dbReference type="PROSITE" id="PS51186"/>
    </source>
</evidence>
<dbReference type="PROSITE" id="PS51186">
    <property type="entry name" value="GNAT"/>
    <property type="match status" value="1"/>
</dbReference>
<dbReference type="InterPro" id="IPR000182">
    <property type="entry name" value="GNAT_dom"/>
</dbReference>